<dbReference type="AlphaFoldDB" id="A0A645EY98"/>
<evidence type="ECO:0000313" key="1">
    <source>
        <dbReference type="EMBL" id="MPN07015.1"/>
    </source>
</evidence>
<sequence>MVQIPLFLDHLTVWQEQVRTAFRQVVVAIPALVETNAPLVIWDDPEKIILQGNRSATDTFIRQQGDTLDAVVRKLLSDSLQQSEITWALILDRYAIWRKGTALWGREELKPVDVQPFDHLHALFVSQYLAQLGLLEEQLRTTPVPKGSGSFLEVFQQEARL</sequence>
<accession>A0A645EY98</accession>
<gene>
    <name evidence="1" type="ORF">SDC9_154274</name>
</gene>
<protein>
    <submittedName>
        <fullName evidence="1">Uncharacterized protein</fullName>
    </submittedName>
</protein>
<dbReference type="EMBL" id="VSSQ01052971">
    <property type="protein sequence ID" value="MPN07015.1"/>
    <property type="molecule type" value="Genomic_DNA"/>
</dbReference>
<comment type="caution">
    <text evidence="1">The sequence shown here is derived from an EMBL/GenBank/DDBJ whole genome shotgun (WGS) entry which is preliminary data.</text>
</comment>
<organism evidence="1">
    <name type="scientific">bioreactor metagenome</name>
    <dbReference type="NCBI Taxonomy" id="1076179"/>
    <lineage>
        <taxon>unclassified sequences</taxon>
        <taxon>metagenomes</taxon>
        <taxon>ecological metagenomes</taxon>
    </lineage>
</organism>
<proteinExistence type="predicted"/>
<reference evidence="1" key="1">
    <citation type="submission" date="2019-08" db="EMBL/GenBank/DDBJ databases">
        <authorList>
            <person name="Kucharzyk K."/>
            <person name="Murdoch R.W."/>
            <person name="Higgins S."/>
            <person name="Loffler F."/>
        </authorList>
    </citation>
    <scope>NUCLEOTIDE SEQUENCE</scope>
</reference>
<name>A0A645EY98_9ZZZZ</name>